<reference evidence="15 16" key="1">
    <citation type="submission" date="2023-07" db="EMBL/GenBank/DDBJ databases">
        <title>Sorghum-associated microbial communities from plants grown in Nebraska, USA.</title>
        <authorList>
            <person name="Schachtman D."/>
        </authorList>
    </citation>
    <scope>NUCLEOTIDE SEQUENCE [LARGE SCALE GENOMIC DNA]</scope>
    <source>
        <strain evidence="15 16">4099</strain>
    </source>
</reference>
<dbReference type="SUPFAM" id="SSF51206">
    <property type="entry name" value="cAMP-binding domain-like"/>
    <property type="match status" value="1"/>
</dbReference>
<evidence type="ECO:0000256" key="2">
    <source>
        <dbReference type="ARBA" id="ARBA00011738"/>
    </source>
</evidence>
<feature type="compositionally biased region" description="Basic residues" evidence="13">
    <location>
        <begin position="300"/>
        <end position="310"/>
    </location>
</feature>
<dbReference type="InterPro" id="IPR036390">
    <property type="entry name" value="WH_DNA-bd_sf"/>
</dbReference>
<evidence type="ECO:0000256" key="11">
    <source>
        <dbReference type="ARBA" id="ARBA00023163"/>
    </source>
</evidence>
<dbReference type="InterPro" id="IPR012318">
    <property type="entry name" value="HTH_CRP"/>
</dbReference>
<dbReference type="RefSeq" id="WP_310236289.1">
    <property type="nucleotide sequence ID" value="NZ_JAVDWO010000009.1"/>
</dbReference>
<evidence type="ECO:0000256" key="9">
    <source>
        <dbReference type="ARBA" id="ARBA00023125"/>
    </source>
</evidence>
<evidence type="ECO:0000259" key="14">
    <source>
        <dbReference type="PROSITE" id="PS51063"/>
    </source>
</evidence>
<evidence type="ECO:0000256" key="6">
    <source>
        <dbReference type="ARBA" id="ARBA00022636"/>
    </source>
</evidence>
<evidence type="ECO:0000256" key="8">
    <source>
        <dbReference type="ARBA" id="ARBA00023026"/>
    </source>
</evidence>
<dbReference type="Pfam" id="PF13545">
    <property type="entry name" value="HTH_Crp_2"/>
    <property type="match status" value="1"/>
</dbReference>
<keyword evidence="16" id="KW-1185">Reference proteome</keyword>
<dbReference type="Gene3D" id="2.60.120.10">
    <property type="entry name" value="Jelly Rolls"/>
    <property type="match status" value="1"/>
</dbReference>
<accession>A0ABU1XY91</accession>
<dbReference type="SUPFAM" id="SSF46785">
    <property type="entry name" value="Winged helix' DNA-binding domain"/>
    <property type="match status" value="1"/>
</dbReference>
<dbReference type="InterPro" id="IPR018490">
    <property type="entry name" value="cNMP-bd_dom_sf"/>
</dbReference>
<keyword evidence="7" id="KW-0805">Transcription regulation</keyword>
<gene>
    <name evidence="15" type="ORF">J2W68_002476</name>
</gene>
<comment type="subunit">
    <text evidence="2">Homodimer.</text>
</comment>
<organism evidence="15 16">
    <name type="scientific">Luteimonas terrae</name>
    <dbReference type="NCBI Taxonomy" id="1530191"/>
    <lineage>
        <taxon>Bacteria</taxon>
        <taxon>Pseudomonadati</taxon>
        <taxon>Pseudomonadota</taxon>
        <taxon>Gammaproteobacteria</taxon>
        <taxon>Lysobacterales</taxon>
        <taxon>Lysobacteraceae</taxon>
        <taxon>Luteimonas</taxon>
    </lineage>
</organism>
<evidence type="ECO:0000256" key="5">
    <source>
        <dbReference type="ARBA" id="ARBA00022533"/>
    </source>
</evidence>
<keyword evidence="5" id="KW-0021">Allosteric enzyme</keyword>
<dbReference type="InterPro" id="IPR000595">
    <property type="entry name" value="cNMP-bd_dom"/>
</dbReference>
<keyword evidence="9" id="KW-0238">DNA-binding</keyword>
<feature type="compositionally biased region" description="Basic and acidic residues" evidence="13">
    <location>
        <begin position="277"/>
        <end position="299"/>
    </location>
</feature>
<protein>
    <recommendedName>
        <fullName evidence="3">CRP-like protein Clp</fullName>
    </recommendedName>
    <alternativeName>
        <fullName evidence="12">Catabolite activation-like protein</fullName>
    </alternativeName>
</protein>
<dbReference type="PANTHER" id="PTHR24567:SF74">
    <property type="entry name" value="HTH-TYPE TRANSCRIPTIONAL REGULATOR ARCR"/>
    <property type="match status" value="1"/>
</dbReference>
<dbReference type="CDD" id="cd00038">
    <property type="entry name" value="CAP_ED"/>
    <property type="match status" value="1"/>
</dbReference>
<dbReference type="PROSITE" id="PS51063">
    <property type="entry name" value="HTH_CRP_2"/>
    <property type="match status" value="1"/>
</dbReference>
<evidence type="ECO:0000256" key="3">
    <source>
        <dbReference type="ARBA" id="ARBA00020769"/>
    </source>
</evidence>
<evidence type="ECO:0000256" key="12">
    <source>
        <dbReference type="ARBA" id="ARBA00031697"/>
    </source>
</evidence>
<evidence type="ECO:0000256" key="1">
    <source>
        <dbReference type="ARBA" id="ARBA00004496"/>
    </source>
</evidence>
<sequence>MAGNHLLGQIAALVGPPLIAQVERVECKAGQVLHEPDDVMSYVYFPIDCLVSLLHVMESGDFAETALVGNDGVVGVALVMGGESMPLRAHVHIGGSLCRLRSQVLRQCLADVPALQQVFLRYAQTLLTQMGQVAACNRHHSLDQQFSRRLLMSLDRLPREDLRMTHESVAQMLGVRRESVTLAANKLQKAGAIRYSRGLIQVLDRDGLEDLTCECYAVVGRELRRLSRQPVASGTVGAFVGSRTDATATATHAADDPEAEVFAHAADSARDRRRGSDRRQLPAERRREGIAISFPDRRLAPSRRKPNPQS</sequence>
<keyword evidence="8" id="KW-0843">Virulence</keyword>
<feature type="domain" description="HTH crp-type" evidence="14">
    <location>
        <begin position="144"/>
        <end position="206"/>
    </location>
</feature>
<dbReference type="Gene3D" id="1.10.10.10">
    <property type="entry name" value="Winged helix-like DNA-binding domain superfamily/Winged helix DNA-binding domain"/>
    <property type="match status" value="1"/>
</dbReference>
<dbReference type="InterPro" id="IPR036388">
    <property type="entry name" value="WH-like_DNA-bd_sf"/>
</dbReference>
<evidence type="ECO:0000313" key="15">
    <source>
        <dbReference type="EMBL" id="MDR7193739.1"/>
    </source>
</evidence>
<dbReference type="PANTHER" id="PTHR24567">
    <property type="entry name" value="CRP FAMILY TRANSCRIPTIONAL REGULATORY PROTEIN"/>
    <property type="match status" value="1"/>
</dbReference>
<dbReference type="InterPro" id="IPR014710">
    <property type="entry name" value="RmlC-like_jellyroll"/>
</dbReference>
<keyword evidence="11" id="KW-0804">Transcription</keyword>
<evidence type="ECO:0000256" key="4">
    <source>
        <dbReference type="ARBA" id="ARBA00022491"/>
    </source>
</evidence>
<evidence type="ECO:0000256" key="13">
    <source>
        <dbReference type="SAM" id="MobiDB-lite"/>
    </source>
</evidence>
<keyword evidence="4" id="KW-0678">Repressor</keyword>
<dbReference type="InterPro" id="IPR050397">
    <property type="entry name" value="Env_Response_Regulators"/>
</dbReference>
<keyword evidence="10" id="KW-0010">Activator</keyword>
<proteinExistence type="predicted"/>
<feature type="region of interest" description="Disordered" evidence="13">
    <location>
        <begin position="264"/>
        <end position="310"/>
    </location>
</feature>
<name>A0ABU1XY91_9GAMM</name>
<dbReference type="SMART" id="SM00100">
    <property type="entry name" value="cNMP"/>
    <property type="match status" value="1"/>
</dbReference>
<keyword evidence="6" id="KW-0973">c-di-GMP</keyword>
<evidence type="ECO:0000313" key="16">
    <source>
        <dbReference type="Proteomes" id="UP001256588"/>
    </source>
</evidence>
<dbReference type="EMBL" id="JAVDWO010000009">
    <property type="protein sequence ID" value="MDR7193739.1"/>
    <property type="molecule type" value="Genomic_DNA"/>
</dbReference>
<evidence type="ECO:0000256" key="7">
    <source>
        <dbReference type="ARBA" id="ARBA00023015"/>
    </source>
</evidence>
<evidence type="ECO:0000256" key="10">
    <source>
        <dbReference type="ARBA" id="ARBA00023159"/>
    </source>
</evidence>
<dbReference type="SMART" id="SM00419">
    <property type="entry name" value="HTH_CRP"/>
    <property type="match status" value="1"/>
</dbReference>
<comment type="caution">
    <text evidence="15">The sequence shown here is derived from an EMBL/GenBank/DDBJ whole genome shotgun (WGS) entry which is preliminary data.</text>
</comment>
<dbReference type="Proteomes" id="UP001256588">
    <property type="component" value="Unassembled WGS sequence"/>
</dbReference>
<comment type="subcellular location">
    <subcellularLocation>
        <location evidence="1">Cytoplasm</location>
    </subcellularLocation>
</comment>